<dbReference type="CDD" id="cd16841">
    <property type="entry name" value="RraA_family"/>
    <property type="match status" value="1"/>
</dbReference>
<dbReference type="AlphaFoldDB" id="A0A660C5J8"/>
<protein>
    <recommendedName>
        <fullName evidence="7">Putative 4-hydroxy-4-methyl-2-oxoglutarate aldolase</fullName>
        <ecNumber evidence="6">4.1.1.112</ecNumber>
        <ecNumber evidence="5">4.1.3.17</ecNumber>
    </recommendedName>
    <alternativeName>
        <fullName evidence="11">Oxaloacetate decarboxylase</fullName>
    </alternativeName>
    <alternativeName>
        <fullName evidence="9">Regulator of ribonuclease activity homolog</fullName>
    </alternativeName>
    <alternativeName>
        <fullName evidence="10">RraA-like protein</fullName>
    </alternativeName>
</protein>
<evidence type="ECO:0000256" key="4">
    <source>
        <dbReference type="ARBA" id="ARBA00011233"/>
    </source>
</evidence>
<dbReference type="RefSeq" id="WP_030531867.1">
    <property type="nucleotide sequence ID" value="NZ_JOIJ01000006.1"/>
</dbReference>
<comment type="function">
    <text evidence="8">Catalyzes the aldol cleavage of 4-hydroxy-4-methyl-2-oxoglutarate (HMG) into 2 molecules of pyruvate. Also contains a secondary oxaloacetate (OAA) decarboxylase activity due to the common pyruvate enolate transition state formed following C-C bond cleavage in the retro-aldol and decarboxylation reactions.</text>
</comment>
<evidence type="ECO:0000256" key="5">
    <source>
        <dbReference type="ARBA" id="ARBA00012213"/>
    </source>
</evidence>
<evidence type="ECO:0000256" key="1">
    <source>
        <dbReference type="ARBA" id="ARBA00001342"/>
    </source>
</evidence>
<dbReference type="EC" id="4.1.3.17" evidence="5"/>
<evidence type="ECO:0000256" key="11">
    <source>
        <dbReference type="ARBA" id="ARBA00032305"/>
    </source>
</evidence>
<evidence type="ECO:0000256" key="2">
    <source>
        <dbReference type="ARBA" id="ARBA00001968"/>
    </source>
</evidence>
<keyword evidence="17" id="KW-1185">Reference proteome</keyword>
<dbReference type="GO" id="GO:0008948">
    <property type="term" value="F:oxaloacetate decarboxylase activity"/>
    <property type="evidence" value="ECO:0007669"/>
    <property type="project" value="UniProtKB-EC"/>
</dbReference>
<dbReference type="InterPro" id="IPR036704">
    <property type="entry name" value="RraA/RraA-like_sf"/>
</dbReference>
<dbReference type="InterPro" id="IPR008927">
    <property type="entry name" value="6-PGluconate_DH-like_C_sf"/>
</dbReference>
<dbReference type="Proteomes" id="UP000317303">
    <property type="component" value="Unassembled WGS sequence"/>
</dbReference>
<evidence type="ECO:0000256" key="3">
    <source>
        <dbReference type="ARBA" id="ARBA00008621"/>
    </source>
</evidence>
<dbReference type="SUPFAM" id="SSF51735">
    <property type="entry name" value="NAD(P)-binding Rossmann-fold domains"/>
    <property type="match status" value="1"/>
</dbReference>
<organism evidence="16 17">
    <name type="scientific">Prauserella rugosa</name>
    <dbReference type="NCBI Taxonomy" id="43354"/>
    <lineage>
        <taxon>Bacteria</taxon>
        <taxon>Bacillati</taxon>
        <taxon>Actinomycetota</taxon>
        <taxon>Actinomycetes</taxon>
        <taxon>Pseudonocardiales</taxon>
        <taxon>Pseudonocardiaceae</taxon>
        <taxon>Prauserella</taxon>
    </lineage>
</organism>
<dbReference type="GO" id="GO:0046872">
    <property type="term" value="F:metal ion binding"/>
    <property type="evidence" value="ECO:0007669"/>
    <property type="project" value="UniProtKB-KW"/>
</dbReference>
<accession>A0A660C5J8</accession>
<evidence type="ECO:0000313" key="16">
    <source>
        <dbReference type="EMBL" id="TWH18860.1"/>
    </source>
</evidence>
<dbReference type="Gene3D" id="3.40.50.720">
    <property type="entry name" value="NAD(P)-binding Rossmann-like Domain"/>
    <property type="match status" value="1"/>
</dbReference>
<dbReference type="PANTHER" id="PTHR33254:SF4">
    <property type="entry name" value="4-HYDROXY-4-METHYL-2-OXOGLUTARATE ALDOLASE 3-RELATED"/>
    <property type="match status" value="1"/>
</dbReference>
<evidence type="ECO:0000256" key="8">
    <source>
        <dbReference type="ARBA" id="ARBA00025046"/>
    </source>
</evidence>
<evidence type="ECO:0000259" key="14">
    <source>
        <dbReference type="Pfam" id="PF03446"/>
    </source>
</evidence>
<sequence length="451" mass="46140">MRIAVLGLGEAGTIYAEGFARSGATVAGFDPVVSSTPDGVVRAAGVDDAVRGADVVLSLVTAEHAVGVAREAQAYLGASAIYADLNAASPQRKSEVAAALGEAQDRCVDVAVIGSVPTFGARTALVISGAAAEEAAEVFRALGADVDAIGGRPGDASRRKILRTVFMKGLGAIITEAVDAGEAAGESAWVRRQIAAELAGGETALDRLDRGTRKHARRRAHESEAAADLVASLGVVPTLATATADRHRALTGQPARDLGALLDAYSTVPTAAIGDARDRLGVVDPRIRAMCPGSHIAGRALPVTCRPGDNKGIHEALTVSRPGDILVVNGGGDASRALMGELIAHRAINRGVRGMVIDGAVRDVEALQEADFPVWAVGRSPAGPYKSGPFRLEGRAAIGGVVVHRGDIVVADGDGVIVVPVAEAERVLAGARAVLDDEASRHTAILAERGR</sequence>
<dbReference type="GO" id="GO:0050661">
    <property type="term" value="F:NADP binding"/>
    <property type="evidence" value="ECO:0007669"/>
    <property type="project" value="InterPro"/>
</dbReference>
<evidence type="ECO:0000313" key="17">
    <source>
        <dbReference type="Proteomes" id="UP000317303"/>
    </source>
</evidence>
<dbReference type="EC" id="4.1.1.112" evidence="6"/>
<evidence type="ECO:0000256" key="10">
    <source>
        <dbReference type="ARBA" id="ARBA00030169"/>
    </source>
</evidence>
<comment type="similarity">
    <text evidence="3">Belongs to the class II aldolase/RraA-like family.</text>
</comment>
<dbReference type="SUPFAM" id="SSF48179">
    <property type="entry name" value="6-phosphogluconate dehydrogenase C-terminal domain-like"/>
    <property type="match status" value="1"/>
</dbReference>
<dbReference type="Pfam" id="PF03446">
    <property type="entry name" value="NAD_binding_2"/>
    <property type="match status" value="1"/>
</dbReference>
<name>A0A660C5J8_9PSEU</name>
<gene>
    <name evidence="16" type="ORF">JD82_00681</name>
</gene>
<dbReference type="EMBL" id="VLJV01000001">
    <property type="protein sequence ID" value="TWH18860.1"/>
    <property type="molecule type" value="Genomic_DNA"/>
</dbReference>
<dbReference type="OrthoDB" id="943692at2"/>
<dbReference type="GO" id="GO:0047443">
    <property type="term" value="F:4-hydroxy-4-methyl-2-oxoglutarate aldolase activity"/>
    <property type="evidence" value="ECO:0007669"/>
    <property type="project" value="UniProtKB-EC"/>
</dbReference>
<comment type="cofactor">
    <cofactor evidence="13">
        <name>Mg(2+)</name>
        <dbReference type="ChEBI" id="CHEBI:18420"/>
    </cofactor>
</comment>
<dbReference type="InterPro" id="IPR005493">
    <property type="entry name" value="RraA/RraA-like"/>
</dbReference>
<comment type="cofactor">
    <cofactor evidence="2">
        <name>a divalent metal cation</name>
        <dbReference type="ChEBI" id="CHEBI:60240"/>
    </cofactor>
</comment>
<dbReference type="InterPro" id="IPR013328">
    <property type="entry name" value="6PGD_dom2"/>
</dbReference>
<comment type="caution">
    <text evidence="16">The sequence shown here is derived from an EMBL/GenBank/DDBJ whole genome shotgun (WGS) entry which is preliminary data.</text>
</comment>
<dbReference type="InterPro" id="IPR006115">
    <property type="entry name" value="6PGDH_NADP-bd"/>
</dbReference>
<dbReference type="PANTHER" id="PTHR33254">
    <property type="entry name" value="4-HYDROXY-4-METHYL-2-OXOGLUTARATE ALDOLASE 3-RELATED"/>
    <property type="match status" value="1"/>
</dbReference>
<evidence type="ECO:0000256" key="9">
    <source>
        <dbReference type="ARBA" id="ARBA00029596"/>
    </source>
</evidence>
<feature type="binding site" evidence="13">
    <location>
        <position position="363"/>
    </location>
    <ligand>
        <name>Mg(2+)</name>
        <dbReference type="ChEBI" id="CHEBI:18420"/>
    </ligand>
</feature>
<proteinExistence type="inferred from homology"/>
<evidence type="ECO:0000256" key="7">
    <source>
        <dbReference type="ARBA" id="ARBA00016549"/>
    </source>
</evidence>
<reference evidence="16 17" key="1">
    <citation type="submission" date="2019-07" db="EMBL/GenBank/DDBJ databases">
        <title>R&amp;d 2014.</title>
        <authorList>
            <person name="Klenk H.-P."/>
        </authorList>
    </citation>
    <scope>NUCLEOTIDE SEQUENCE [LARGE SCALE GENOMIC DNA]</scope>
    <source>
        <strain evidence="16 17">DSM 43194</strain>
    </source>
</reference>
<comment type="subunit">
    <text evidence="4">Homotrimer.</text>
</comment>
<dbReference type="Pfam" id="PF03737">
    <property type="entry name" value="RraA-like"/>
    <property type="match status" value="1"/>
</dbReference>
<feature type="domain" description="Phosphogluconate dehydrogenase NAD-binding putative C-terminal" evidence="15">
    <location>
        <begin position="185"/>
        <end position="249"/>
    </location>
</feature>
<dbReference type="Gene3D" id="1.10.1040.10">
    <property type="entry name" value="N-(1-d-carboxylethyl)-l-norvaline Dehydrogenase, domain 2"/>
    <property type="match status" value="1"/>
</dbReference>
<keyword evidence="13" id="KW-0479">Metal-binding</keyword>
<evidence type="ECO:0000259" key="15">
    <source>
        <dbReference type="Pfam" id="PF09130"/>
    </source>
</evidence>
<feature type="binding site" evidence="13">
    <location>
        <position position="362"/>
    </location>
    <ligand>
        <name>substrate</name>
    </ligand>
</feature>
<dbReference type="Gene3D" id="3.50.30.40">
    <property type="entry name" value="Ribonuclease E inhibitor RraA/RraA-like"/>
    <property type="match status" value="1"/>
</dbReference>
<dbReference type="SUPFAM" id="SSF89562">
    <property type="entry name" value="RraA-like"/>
    <property type="match status" value="1"/>
</dbReference>
<dbReference type="Pfam" id="PF09130">
    <property type="entry name" value="DUF1932"/>
    <property type="match status" value="1"/>
</dbReference>
<comment type="catalytic activity">
    <reaction evidence="1">
        <text>4-hydroxy-4-methyl-2-oxoglutarate = 2 pyruvate</text>
        <dbReference type="Rhea" id="RHEA:22748"/>
        <dbReference type="ChEBI" id="CHEBI:15361"/>
        <dbReference type="ChEBI" id="CHEBI:58276"/>
        <dbReference type="EC" id="4.1.3.17"/>
    </reaction>
</comment>
<feature type="domain" description="6-phosphogluconate dehydrogenase NADP-binding" evidence="14">
    <location>
        <begin position="2"/>
        <end position="150"/>
    </location>
</feature>
<feature type="binding site" evidence="13">
    <location>
        <begin position="340"/>
        <end position="343"/>
    </location>
    <ligand>
        <name>substrate</name>
    </ligand>
</feature>
<keyword evidence="13" id="KW-0460">Magnesium</keyword>
<dbReference type="InterPro" id="IPR015814">
    <property type="entry name" value="Pgluconate_DH_NAD-bd_C"/>
</dbReference>
<evidence type="ECO:0000256" key="12">
    <source>
        <dbReference type="ARBA" id="ARBA00047973"/>
    </source>
</evidence>
<evidence type="ECO:0000256" key="6">
    <source>
        <dbReference type="ARBA" id="ARBA00012947"/>
    </source>
</evidence>
<dbReference type="InterPro" id="IPR036291">
    <property type="entry name" value="NAD(P)-bd_dom_sf"/>
</dbReference>
<evidence type="ECO:0000256" key="13">
    <source>
        <dbReference type="PIRSR" id="PIRSR605493-1"/>
    </source>
</evidence>
<comment type="catalytic activity">
    <reaction evidence="12">
        <text>oxaloacetate + H(+) = pyruvate + CO2</text>
        <dbReference type="Rhea" id="RHEA:15641"/>
        <dbReference type="ChEBI" id="CHEBI:15361"/>
        <dbReference type="ChEBI" id="CHEBI:15378"/>
        <dbReference type="ChEBI" id="CHEBI:16452"/>
        <dbReference type="ChEBI" id="CHEBI:16526"/>
        <dbReference type="EC" id="4.1.1.112"/>
    </reaction>
</comment>